<keyword evidence="2" id="KW-1185">Reference proteome</keyword>
<sequence length="75" mass="7789">MPDLITTTEAARRKGCSRQTIVDAIGRGEIEGSKVGPVWVVSDDTALAAWEVREIGGRLSAGPTGRAAHRASAGT</sequence>
<evidence type="ECO:0008006" key="3">
    <source>
        <dbReference type="Google" id="ProtNLM"/>
    </source>
</evidence>
<gene>
    <name evidence="1" type="ORF">BSZ37_17010</name>
</gene>
<evidence type="ECO:0000313" key="1">
    <source>
        <dbReference type="EMBL" id="PAP78018.1"/>
    </source>
</evidence>
<comment type="caution">
    <text evidence="1">The sequence shown here is derived from an EMBL/GenBank/DDBJ whole genome shotgun (WGS) entry which is preliminary data.</text>
</comment>
<reference evidence="1 2" key="1">
    <citation type="submission" date="2016-11" db="EMBL/GenBank/DDBJ databases">
        <title>Study of marine rhodopsin-containing bacteria.</title>
        <authorList>
            <person name="Yoshizawa S."/>
            <person name="Kumagai Y."/>
            <person name="Kogure K."/>
        </authorList>
    </citation>
    <scope>NUCLEOTIDE SEQUENCE [LARGE SCALE GENOMIC DNA]</scope>
    <source>
        <strain evidence="1 2">SAORIC-28</strain>
    </source>
</reference>
<dbReference type="Proteomes" id="UP000216339">
    <property type="component" value="Unassembled WGS sequence"/>
</dbReference>
<accession>A0A271J409</accession>
<dbReference type="RefSeq" id="WP_095511688.1">
    <property type="nucleotide sequence ID" value="NZ_MQWD01000001.1"/>
</dbReference>
<organism evidence="1 2">
    <name type="scientific">Rubrivirga marina</name>
    <dbReference type="NCBI Taxonomy" id="1196024"/>
    <lineage>
        <taxon>Bacteria</taxon>
        <taxon>Pseudomonadati</taxon>
        <taxon>Rhodothermota</taxon>
        <taxon>Rhodothermia</taxon>
        <taxon>Rhodothermales</taxon>
        <taxon>Rubricoccaceae</taxon>
        <taxon>Rubrivirga</taxon>
    </lineage>
</organism>
<evidence type="ECO:0000313" key="2">
    <source>
        <dbReference type="Proteomes" id="UP000216339"/>
    </source>
</evidence>
<proteinExistence type="predicted"/>
<dbReference type="EMBL" id="MQWD01000001">
    <property type="protein sequence ID" value="PAP78018.1"/>
    <property type="molecule type" value="Genomic_DNA"/>
</dbReference>
<protein>
    <recommendedName>
        <fullName evidence="3">Helix-turn-helix domain-containing protein</fullName>
    </recommendedName>
</protein>
<name>A0A271J409_9BACT</name>
<dbReference type="OrthoDB" id="4463966at2"/>
<dbReference type="AlphaFoldDB" id="A0A271J409"/>